<dbReference type="SUPFAM" id="SSF50978">
    <property type="entry name" value="WD40 repeat-like"/>
    <property type="match status" value="1"/>
</dbReference>
<comment type="caution">
    <text evidence="5">The sequence shown here is derived from an EMBL/GenBank/DDBJ whole genome shotgun (WGS) entry which is preliminary data.</text>
</comment>
<dbReference type="STRING" id="56484.A0A1Y2FLQ6"/>
<protein>
    <submittedName>
        <fullName evidence="5">WD40-repeat-containing domain protein</fullName>
    </submittedName>
</protein>
<dbReference type="Proteomes" id="UP000193685">
    <property type="component" value="Unassembled WGS sequence"/>
</dbReference>
<evidence type="ECO:0000256" key="4">
    <source>
        <dbReference type="PROSITE-ProRule" id="PRU00221"/>
    </source>
</evidence>
<dbReference type="EMBL" id="MCFI01000006">
    <property type="protein sequence ID" value="ORY84294.1"/>
    <property type="molecule type" value="Genomic_DNA"/>
</dbReference>
<evidence type="ECO:0000313" key="5">
    <source>
        <dbReference type="EMBL" id="ORY84294.1"/>
    </source>
</evidence>
<dbReference type="InterPro" id="IPR015943">
    <property type="entry name" value="WD40/YVTN_repeat-like_dom_sf"/>
</dbReference>
<dbReference type="GeneID" id="63783945"/>
<feature type="non-terminal residue" evidence="5">
    <location>
        <position position="1"/>
    </location>
</feature>
<keyword evidence="1" id="KW-0963">Cytoplasm</keyword>
<keyword evidence="6" id="KW-1185">Reference proteome</keyword>
<dbReference type="InterPro" id="IPR036322">
    <property type="entry name" value="WD40_repeat_dom_sf"/>
</dbReference>
<dbReference type="PANTHER" id="PTHR19849">
    <property type="entry name" value="PHOSPHOLIPASE A-2-ACTIVATING PROTEIN"/>
    <property type="match status" value="1"/>
</dbReference>
<dbReference type="PANTHER" id="PTHR19849:SF0">
    <property type="entry name" value="PHOSPHOLIPASE A-2-ACTIVATING PROTEIN"/>
    <property type="match status" value="1"/>
</dbReference>
<evidence type="ECO:0000256" key="1">
    <source>
        <dbReference type="ARBA" id="ARBA00022490"/>
    </source>
</evidence>
<accession>A0A1Y2FLQ6</accession>
<name>A0A1Y2FLQ6_PROLT</name>
<dbReference type="InterPro" id="IPR001680">
    <property type="entry name" value="WD40_rpt"/>
</dbReference>
<proteinExistence type="predicted"/>
<evidence type="ECO:0000256" key="3">
    <source>
        <dbReference type="ARBA" id="ARBA00022737"/>
    </source>
</evidence>
<organism evidence="5 6">
    <name type="scientific">Protomyces lactucae-debilis</name>
    <dbReference type="NCBI Taxonomy" id="2754530"/>
    <lineage>
        <taxon>Eukaryota</taxon>
        <taxon>Fungi</taxon>
        <taxon>Dikarya</taxon>
        <taxon>Ascomycota</taxon>
        <taxon>Taphrinomycotina</taxon>
        <taxon>Taphrinomycetes</taxon>
        <taxon>Taphrinales</taxon>
        <taxon>Protomycetaceae</taxon>
        <taxon>Protomyces</taxon>
    </lineage>
</organism>
<dbReference type="SMART" id="SM00320">
    <property type="entry name" value="WD40"/>
    <property type="match status" value="4"/>
</dbReference>
<dbReference type="GO" id="GO:0005634">
    <property type="term" value="C:nucleus"/>
    <property type="evidence" value="ECO:0007669"/>
    <property type="project" value="TreeGrafter"/>
</dbReference>
<keyword evidence="3" id="KW-0677">Repeat</keyword>
<reference evidence="5 6" key="1">
    <citation type="submission" date="2016-07" db="EMBL/GenBank/DDBJ databases">
        <title>Pervasive Adenine N6-methylation of Active Genes in Fungi.</title>
        <authorList>
            <consortium name="DOE Joint Genome Institute"/>
            <person name="Mondo S.J."/>
            <person name="Dannebaum R.O."/>
            <person name="Kuo R.C."/>
            <person name="Labutti K."/>
            <person name="Haridas S."/>
            <person name="Kuo A."/>
            <person name="Salamov A."/>
            <person name="Ahrendt S.R."/>
            <person name="Lipzen A."/>
            <person name="Sullivan W."/>
            <person name="Andreopoulos W.B."/>
            <person name="Clum A."/>
            <person name="Lindquist E."/>
            <person name="Daum C."/>
            <person name="Ramamoorthy G.K."/>
            <person name="Gryganskyi A."/>
            <person name="Culley D."/>
            <person name="Magnuson J.K."/>
            <person name="James T.Y."/>
            <person name="O'Malley M.A."/>
            <person name="Stajich J.E."/>
            <person name="Spatafora J.W."/>
            <person name="Visel A."/>
            <person name="Grigoriev I.V."/>
        </authorList>
    </citation>
    <scope>NUCLEOTIDE SEQUENCE [LARGE SCALE GENOMIC DNA]</scope>
    <source>
        <strain evidence="5 6">12-1054</strain>
    </source>
</reference>
<dbReference type="InterPro" id="IPR020472">
    <property type="entry name" value="WD40_PAC1"/>
</dbReference>
<gene>
    <name evidence="5" type="ORF">BCR37DRAFT_339917</name>
</gene>
<dbReference type="GO" id="GO:0005737">
    <property type="term" value="C:cytoplasm"/>
    <property type="evidence" value="ECO:0007669"/>
    <property type="project" value="TreeGrafter"/>
</dbReference>
<dbReference type="AlphaFoldDB" id="A0A1Y2FLQ6"/>
<dbReference type="GO" id="GO:0043130">
    <property type="term" value="F:ubiquitin binding"/>
    <property type="evidence" value="ECO:0007669"/>
    <property type="project" value="TreeGrafter"/>
</dbReference>
<dbReference type="Gene3D" id="2.130.10.10">
    <property type="entry name" value="YVTN repeat-like/Quinoprotein amine dehydrogenase"/>
    <property type="match status" value="1"/>
</dbReference>
<sequence length="162" mass="18330">QVYRGHTAPVTCSVVASHLYITGSWDKTIRVFDKASRQCLHVLVGHADFIKCLLYIPSLGLLLSGSSDRTIRVWCLQDFKCLYTLKAHPRAVEQLYYVRDVLVYGPYIITACRDEQIRLFEGGSGKLKFTLEGHFSEITGLAIVGQTLFSVSIDCTLRRWDL</sequence>
<evidence type="ECO:0000313" key="6">
    <source>
        <dbReference type="Proteomes" id="UP000193685"/>
    </source>
</evidence>
<dbReference type="GO" id="GO:0043161">
    <property type="term" value="P:proteasome-mediated ubiquitin-dependent protein catabolic process"/>
    <property type="evidence" value="ECO:0007669"/>
    <property type="project" value="TreeGrafter"/>
</dbReference>
<dbReference type="PRINTS" id="PR00320">
    <property type="entry name" value="GPROTEINBRPT"/>
</dbReference>
<feature type="repeat" description="WD" evidence="4">
    <location>
        <begin position="131"/>
        <end position="162"/>
    </location>
</feature>
<keyword evidence="2 4" id="KW-0853">WD repeat</keyword>
<dbReference type="Pfam" id="PF00400">
    <property type="entry name" value="WD40"/>
    <property type="match status" value="4"/>
</dbReference>
<dbReference type="GO" id="GO:0010992">
    <property type="term" value="P:ubiquitin recycling"/>
    <property type="evidence" value="ECO:0007669"/>
    <property type="project" value="TreeGrafter"/>
</dbReference>
<feature type="non-terminal residue" evidence="5">
    <location>
        <position position="162"/>
    </location>
</feature>
<dbReference type="RefSeq" id="XP_040726312.1">
    <property type="nucleotide sequence ID" value="XM_040867346.1"/>
</dbReference>
<feature type="repeat" description="WD" evidence="4">
    <location>
        <begin position="43"/>
        <end position="84"/>
    </location>
</feature>
<evidence type="ECO:0000256" key="2">
    <source>
        <dbReference type="ARBA" id="ARBA00022574"/>
    </source>
</evidence>
<dbReference type="PROSITE" id="PS50294">
    <property type="entry name" value="WD_REPEATS_REGION"/>
    <property type="match status" value="2"/>
</dbReference>
<dbReference type="PROSITE" id="PS50082">
    <property type="entry name" value="WD_REPEATS_2"/>
    <property type="match status" value="2"/>
</dbReference>
<dbReference type="OrthoDB" id="6262491at2759"/>